<dbReference type="AlphaFoldDB" id="A0A2I0ADZ9"/>
<dbReference type="Proteomes" id="UP000236161">
    <property type="component" value="Unassembled WGS sequence"/>
</dbReference>
<keyword evidence="2" id="KW-1185">Reference proteome</keyword>
<sequence length="232" mass="25910">MHRREEPYEVKISRTVLERRFIAKELLACSILTVFRPLKPAASAEPETVYAGFDSKTALASRHPPGFLAAERRCATALRHPRRVHLESGTRPWGRRRGLGAEDFRGTACSAGLEVDEADLKRAFRLRPGFSSAPRVLVGQGSRRRREGRYCVRGKMPRVLSPGIVPPRFAGVTFFERAGFAVSRACRGPRRKKSSSVTRLGFLHTRKPSQKLARTCARTNVSSSQNTCSYIS</sequence>
<organism evidence="1 2">
    <name type="scientific">Apostasia shenzhenica</name>
    <dbReference type="NCBI Taxonomy" id="1088818"/>
    <lineage>
        <taxon>Eukaryota</taxon>
        <taxon>Viridiplantae</taxon>
        <taxon>Streptophyta</taxon>
        <taxon>Embryophyta</taxon>
        <taxon>Tracheophyta</taxon>
        <taxon>Spermatophyta</taxon>
        <taxon>Magnoliopsida</taxon>
        <taxon>Liliopsida</taxon>
        <taxon>Asparagales</taxon>
        <taxon>Orchidaceae</taxon>
        <taxon>Apostasioideae</taxon>
        <taxon>Apostasia</taxon>
    </lineage>
</organism>
<name>A0A2I0ADZ9_9ASPA</name>
<proteinExistence type="predicted"/>
<evidence type="ECO:0000313" key="1">
    <source>
        <dbReference type="EMBL" id="PKA53772.1"/>
    </source>
</evidence>
<evidence type="ECO:0000313" key="2">
    <source>
        <dbReference type="Proteomes" id="UP000236161"/>
    </source>
</evidence>
<gene>
    <name evidence="1" type="ORF">AXF42_Ash020693</name>
</gene>
<protein>
    <submittedName>
        <fullName evidence="1">Uncharacterized protein</fullName>
    </submittedName>
</protein>
<dbReference type="EMBL" id="KZ451989">
    <property type="protein sequence ID" value="PKA53772.1"/>
    <property type="molecule type" value="Genomic_DNA"/>
</dbReference>
<accession>A0A2I0ADZ9</accession>
<reference evidence="1 2" key="1">
    <citation type="journal article" date="2017" name="Nature">
        <title>The Apostasia genome and the evolution of orchids.</title>
        <authorList>
            <person name="Zhang G.Q."/>
            <person name="Liu K.W."/>
            <person name="Li Z."/>
            <person name="Lohaus R."/>
            <person name="Hsiao Y.Y."/>
            <person name="Niu S.C."/>
            <person name="Wang J.Y."/>
            <person name="Lin Y.C."/>
            <person name="Xu Q."/>
            <person name="Chen L.J."/>
            <person name="Yoshida K."/>
            <person name="Fujiwara S."/>
            <person name="Wang Z.W."/>
            <person name="Zhang Y.Q."/>
            <person name="Mitsuda N."/>
            <person name="Wang M."/>
            <person name="Liu G.H."/>
            <person name="Pecoraro L."/>
            <person name="Huang H.X."/>
            <person name="Xiao X.J."/>
            <person name="Lin M."/>
            <person name="Wu X.Y."/>
            <person name="Wu W.L."/>
            <person name="Chen Y.Y."/>
            <person name="Chang S.B."/>
            <person name="Sakamoto S."/>
            <person name="Ohme-Takagi M."/>
            <person name="Yagi M."/>
            <person name="Zeng S.J."/>
            <person name="Shen C.Y."/>
            <person name="Yeh C.M."/>
            <person name="Luo Y.B."/>
            <person name="Tsai W.C."/>
            <person name="Van de Peer Y."/>
            <person name="Liu Z.J."/>
        </authorList>
    </citation>
    <scope>NUCLEOTIDE SEQUENCE [LARGE SCALE GENOMIC DNA]</scope>
    <source>
        <strain evidence="2">cv. Shenzhen</strain>
        <tissue evidence="1">Stem</tissue>
    </source>
</reference>